<protein>
    <submittedName>
        <fullName evidence="2">Uncharacterized protein</fullName>
    </submittedName>
</protein>
<reference evidence="2" key="2">
    <citation type="submission" date="2023-06" db="EMBL/GenBank/DDBJ databases">
        <authorList>
            <consortium name="Lawrence Berkeley National Laboratory"/>
            <person name="Haridas S."/>
            <person name="Hensen N."/>
            <person name="Bonometti L."/>
            <person name="Westerberg I."/>
            <person name="Brannstrom I.O."/>
            <person name="Guillou S."/>
            <person name="Cros-Aarteil S."/>
            <person name="Calhoun S."/>
            <person name="Kuo A."/>
            <person name="Mondo S."/>
            <person name="Pangilinan J."/>
            <person name="Riley R."/>
            <person name="LaButti K."/>
            <person name="Andreopoulos B."/>
            <person name="Lipzen A."/>
            <person name="Chen C."/>
            <person name="Yanf M."/>
            <person name="Daum C."/>
            <person name="Ng V."/>
            <person name="Clum A."/>
            <person name="Steindorff A."/>
            <person name="Ohm R."/>
            <person name="Martin F."/>
            <person name="Silar P."/>
            <person name="Natvig D."/>
            <person name="Lalanne C."/>
            <person name="Gautier V."/>
            <person name="Ament-velasquez S.L."/>
            <person name="Kruys A."/>
            <person name="Hutchinson M.I."/>
            <person name="Powell A.J."/>
            <person name="Barry K."/>
            <person name="Miller A.N."/>
            <person name="Grigoriev I.V."/>
            <person name="Debuchy R."/>
            <person name="Gladieux P."/>
            <person name="Thoren M.H."/>
            <person name="Johannesson H."/>
        </authorList>
    </citation>
    <scope>NUCLEOTIDE SEQUENCE</scope>
    <source>
        <strain evidence="2">CBS 232.78</strain>
    </source>
</reference>
<gene>
    <name evidence="2" type="ORF">B0H63DRAFT_102800</name>
</gene>
<evidence type="ECO:0000313" key="3">
    <source>
        <dbReference type="Proteomes" id="UP001285441"/>
    </source>
</evidence>
<feature type="region of interest" description="Disordered" evidence="1">
    <location>
        <begin position="173"/>
        <end position="204"/>
    </location>
</feature>
<proteinExistence type="predicted"/>
<keyword evidence="3" id="KW-1185">Reference proteome</keyword>
<feature type="compositionally biased region" description="Acidic residues" evidence="1">
    <location>
        <begin position="195"/>
        <end position="204"/>
    </location>
</feature>
<dbReference type="EMBL" id="JAULSW010000002">
    <property type="protein sequence ID" value="KAK3389657.1"/>
    <property type="molecule type" value="Genomic_DNA"/>
</dbReference>
<evidence type="ECO:0000313" key="2">
    <source>
        <dbReference type="EMBL" id="KAK3389657.1"/>
    </source>
</evidence>
<evidence type="ECO:0000256" key="1">
    <source>
        <dbReference type="SAM" id="MobiDB-lite"/>
    </source>
</evidence>
<name>A0AAE0NXR4_9PEZI</name>
<sequence length="204" mass="22640">MDEERIAEMETNRHEQCIRARLEKQMEEMTALIRGLEAHGRISRRKAEFLLDRYYAKMARQASGAVTTGLISRAGRNGNGGYADDGVLPPRKRLCLEDHPASAIPGMIDDSQSVLSWVCWDQDATARHGGTTVYGPLSQVASRQGDWAPSLNKEGAIGDLKLASTVFQFEMGLGKRDHDSGSETQENGRQLECGQNEEDQEMKD</sequence>
<dbReference type="AlphaFoldDB" id="A0AAE0NXR4"/>
<organism evidence="2 3">
    <name type="scientific">Podospora didyma</name>
    <dbReference type="NCBI Taxonomy" id="330526"/>
    <lineage>
        <taxon>Eukaryota</taxon>
        <taxon>Fungi</taxon>
        <taxon>Dikarya</taxon>
        <taxon>Ascomycota</taxon>
        <taxon>Pezizomycotina</taxon>
        <taxon>Sordariomycetes</taxon>
        <taxon>Sordariomycetidae</taxon>
        <taxon>Sordariales</taxon>
        <taxon>Podosporaceae</taxon>
        <taxon>Podospora</taxon>
    </lineage>
</organism>
<dbReference type="Proteomes" id="UP001285441">
    <property type="component" value="Unassembled WGS sequence"/>
</dbReference>
<reference evidence="2" key="1">
    <citation type="journal article" date="2023" name="Mol. Phylogenet. Evol.">
        <title>Genome-scale phylogeny and comparative genomics of the fungal order Sordariales.</title>
        <authorList>
            <person name="Hensen N."/>
            <person name="Bonometti L."/>
            <person name="Westerberg I."/>
            <person name="Brannstrom I.O."/>
            <person name="Guillou S."/>
            <person name="Cros-Aarteil S."/>
            <person name="Calhoun S."/>
            <person name="Haridas S."/>
            <person name="Kuo A."/>
            <person name="Mondo S."/>
            <person name="Pangilinan J."/>
            <person name="Riley R."/>
            <person name="LaButti K."/>
            <person name="Andreopoulos B."/>
            <person name="Lipzen A."/>
            <person name="Chen C."/>
            <person name="Yan M."/>
            <person name="Daum C."/>
            <person name="Ng V."/>
            <person name="Clum A."/>
            <person name="Steindorff A."/>
            <person name="Ohm R.A."/>
            <person name="Martin F."/>
            <person name="Silar P."/>
            <person name="Natvig D.O."/>
            <person name="Lalanne C."/>
            <person name="Gautier V."/>
            <person name="Ament-Velasquez S.L."/>
            <person name="Kruys A."/>
            <person name="Hutchinson M.I."/>
            <person name="Powell A.J."/>
            <person name="Barry K."/>
            <person name="Miller A.N."/>
            <person name="Grigoriev I.V."/>
            <person name="Debuchy R."/>
            <person name="Gladieux P."/>
            <person name="Hiltunen Thoren M."/>
            <person name="Johannesson H."/>
        </authorList>
    </citation>
    <scope>NUCLEOTIDE SEQUENCE</scope>
    <source>
        <strain evidence="2">CBS 232.78</strain>
    </source>
</reference>
<accession>A0AAE0NXR4</accession>
<comment type="caution">
    <text evidence="2">The sequence shown here is derived from an EMBL/GenBank/DDBJ whole genome shotgun (WGS) entry which is preliminary data.</text>
</comment>